<dbReference type="RefSeq" id="WP_309729847.1">
    <property type="nucleotide sequence ID" value="NZ_JAVDQA010000009.1"/>
</dbReference>
<keyword evidence="1" id="KW-0472">Membrane</keyword>
<sequence>MKKGRKITQLETDQFYNLGKKHGLGEGIIIGVSVLSIFLFLTYILLPF</sequence>
<name>A0ABU1K8H5_9FLAO</name>
<evidence type="ECO:0000313" key="3">
    <source>
        <dbReference type="Proteomes" id="UP001257659"/>
    </source>
</evidence>
<dbReference type="EMBL" id="JAVDQA010000009">
    <property type="protein sequence ID" value="MDR6301914.1"/>
    <property type="molecule type" value="Genomic_DNA"/>
</dbReference>
<feature type="transmembrane region" description="Helical" evidence="1">
    <location>
        <begin position="27"/>
        <end position="46"/>
    </location>
</feature>
<protein>
    <submittedName>
        <fullName evidence="2">Uncharacterized protein</fullName>
    </submittedName>
</protein>
<comment type="caution">
    <text evidence="2">The sequence shown here is derived from an EMBL/GenBank/DDBJ whole genome shotgun (WGS) entry which is preliminary data.</text>
</comment>
<evidence type="ECO:0000256" key="1">
    <source>
        <dbReference type="SAM" id="Phobius"/>
    </source>
</evidence>
<gene>
    <name evidence="2" type="ORF">GGR31_002589</name>
</gene>
<keyword evidence="1" id="KW-0812">Transmembrane</keyword>
<organism evidence="2 3">
    <name type="scientific">Mesonia maritima</name>
    <dbReference type="NCBI Taxonomy" id="1793873"/>
    <lineage>
        <taxon>Bacteria</taxon>
        <taxon>Pseudomonadati</taxon>
        <taxon>Bacteroidota</taxon>
        <taxon>Flavobacteriia</taxon>
        <taxon>Flavobacteriales</taxon>
        <taxon>Flavobacteriaceae</taxon>
        <taxon>Mesonia</taxon>
    </lineage>
</organism>
<dbReference type="Proteomes" id="UP001257659">
    <property type="component" value="Unassembled WGS sequence"/>
</dbReference>
<accession>A0ABU1K8H5</accession>
<evidence type="ECO:0000313" key="2">
    <source>
        <dbReference type="EMBL" id="MDR6301914.1"/>
    </source>
</evidence>
<reference evidence="2 3" key="1">
    <citation type="submission" date="2023-07" db="EMBL/GenBank/DDBJ databases">
        <title>Genomic Encyclopedia of Type Strains, Phase IV (KMG-IV): sequencing the most valuable type-strain genomes for metagenomic binning, comparative biology and taxonomic classification.</title>
        <authorList>
            <person name="Goeker M."/>
        </authorList>
    </citation>
    <scope>NUCLEOTIDE SEQUENCE [LARGE SCALE GENOMIC DNA]</scope>
    <source>
        <strain evidence="2 3">DSM 102814</strain>
    </source>
</reference>
<proteinExistence type="predicted"/>
<keyword evidence="1" id="KW-1133">Transmembrane helix</keyword>
<keyword evidence="3" id="KW-1185">Reference proteome</keyword>